<dbReference type="Proteomes" id="UP000003752">
    <property type="component" value="Unassembled WGS sequence"/>
</dbReference>
<comment type="caution">
    <text evidence="2">The sequence shown here is derived from an EMBL/GenBank/DDBJ whole genome shotgun (WGS) entry which is preliminary data.</text>
</comment>
<reference evidence="2 3" key="1">
    <citation type="submission" date="2009-01" db="EMBL/GenBank/DDBJ databases">
        <authorList>
            <person name="Qin X."/>
            <person name="Bachman B."/>
            <person name="Battles P."/>
            <person name="Bell A."/>
            <person name="Bess C."/>
            <person name="Bickham C."/>
            <person name="Chaboub L."/>
            <person name="Chen D."/>
            <person name="Coyle M."/>
            <person name="Deiros D.R."/>
            <person name="Dinh H."/>
            <person name="Forbes L."/>
            <person name="Fowler G."/>
            <person name="Francisco L."/>
            <person name="Fu Q."/>
            <person name="Gubbala S."/>
            <person name="Hale W."/>
            <person name="Han Y."/>
            <person name="Hemphill L."/>
            <person name="Highlander S.K."/>
            <person name="Hirani K."/>
            <person name="Hogues M."/>
            <person name="Jackson L."/>
            <person name="Jakkamsetti A."/>
            <person name="Javaid M."/>
            <person name="Jiang H."/>
            <person name="Korchina V."/>
            <person name="Kovar C."/>
            <person name="Lara F."/>
            <person name="Lee S."/>
            <person name="Mata R."/>
            <person name="Mathew T."/>
            <person name="Moen C."/>
            <person name="Morales K."/>
            <person name="Munidasa M."/>
            <person name="Nazareth L."/>
            <person name="Ngo R."/>
            <person name="Nguyen L."/>
            <person name="Okwuonu G."/>
            <person name="Ongeri F."/>
            <person name="Patil S."/>
            <person name="Petrosino J."/>
            <person name="Pham C."/>
            <person name="Pham P."/>
            <person name="Pu L.-L."/>
            <person name="Puazo M."/>
            <person name="Raj R."/>
            <person name="Reid J."/>
            <person name="Rouhana J."/>
            <person name="Saada N."/>
            <person name="Shang Y."/>
            <person name="Simmons D."/>
            <person name="Thornton R."/>
            <person name="Warren J."/>
            <person name="Weissenberger G."/>
            <person name="Zhang J."/>
            <person name="Zhang L."/>
            <person name="Zhou C."/>
            <person name="Zhu D."/>
            <person name="Muzny D."/>
            <person name="Worley K."/>
            <person name="Gibbs R."/>
        </authorList>
    </citation>
    <scope>NUCLEOTIDE SEQUENCE [LARGE SCALE GENOMIC DNA]</scope>
    <source>
        <strain evidence="3">ATCC 8290 / DSM 20176 / CCUG 30140 / JCM 1155 / KCTC 3500 / NBRC 15886 / NCIMB 8040 / NRRL B-1843 / 9</strain>
    </source>
</reference>
<evidence type="ECO:0000256" key="1">
    <source>
        <dbReference type="SAM" id="Phobius"/>
    </source>
</evidence>
<keyword evidence="1" id="KW-0472">Membrane</keyword>
<keyword evidence="1" id="KW-1133">Transmembrane helix</keyword>
<organism evidence="2 3">
    <name type="scientific">Lentilactobacillus hilgardii (strain ATCC 8290 / DSM 20176 / CCUG 30140 / JCM 1155 / KCTC 3500 / NBRC 15886 / NCIMB 8040 / NRRL B-1843 / 9)</name>
    <dbReference type="NCBI Taxonomy" id="1423757"/>
    <lineage>
        <taxon>Bacteria</taxon>
        <taxon>Bacillati</taxon>
        <taxon>Bacillota</taxon>
        <taxon>Bacilli</taxon>
        <taxon>Lactobacillales</taxon>
        <taxon>Lactobacillaceae</taxon>
        <taxon>Lentilactobacillus</taxon>
    </lineage>
</organism>
<protein>
    <submittedName>
        <fullName evidence="2">Uncharacterized protein</fullName>
    </submittedName>
</protein>
<gene>
    <name evidence="2" type="ORF">HMPREF0519_1630</name>
</gene>
<dbReference type="HOGENOM" id="CLU_3154083_0_0_9"/>
<sequence length="48" mass="5621">MELIMVFSLWLFSVFIGLSIEGIAYWRGKLTLSDDDYKDFSDRITKAK</sequence>
<keyword evidence="3" id="KW-1185">Reference proteome</keyword>
<name>C0XK69_LENH9</name>
<dbReference type="EMBL" id="ACGP01000149">
    <property type="protein sequence ID" value="EEI24253.1"/>
    <property type="molecule type" value="Genomic_DNA"/>
</dbReference>
<evidence type="ECO:0000313" key="2">
    <source>
        <dbReference type="EMBL" id="EEI24253.1"/>
    </source>
</evidence>
<dbReference type="AlphaFoldDB" id="C0XK69"/>
<feature type="transmembrane region" description="Helical" evidence="1">
    <location>
        <begin position="6"/>
        <end position="26"/>
    </location>
</feature>
<proteinExistence type="predicted"/>
<accession>C0XK69</accession>
<evidence type="ECO:0000313" key="3">
    <source>
        <dbReference type="Proteomes" id="UP000003752"/>
    </source>
</evidence>
<dbReference type="RefSeq" id="WP_003557704.1">
    <property type="nucleotide sequence ID" value="NZ_AZDF01000010.1"/>
</dbReference>
<keyword evidence="1" id="KW-0812">Transmembrane</keyword>